<feature type="signal peptide" evidence="1">
    <location>
        <begin position="1"/>
        <end position="27"/>
    </location>
</feature>
<dbReference type="RefSeq" id="WP_152805144.1">
    <property type="nucleotide sequence ID" value="NZ_WHUF01000003.1"/>
</dbReference>
<protein>
    <submittedName>
        <fullName evidence="2">Uncharacterized protein</fullName>
    </submittedName>
</protein>
<evidence type="ECO:0000313" key="3">
    <source>
        <dbReference type="Proteomes" id="UP000444318"/>
    </source>
</evidence>
<comment type="caution">
    <text evidence="2">The sequence shown here is derived from an EMBL/GenBank/DDBJ whole genome shotgun (WGS) entry which is preliminary data.</text>
</comment>
<reference evidence="2 3" key="1">
    <citation type="submission" date="2019-10" db="EMBL/GenBank/DDBJ databases">
        <title>Two novel species isolated from a subtropical stream in China.</title>
        <authorList>
            <person name="Lu H."/>
        </authorList>
    </citation>
    <scope>NUCLEOTIDE SEQUENCE [LARGE SCALE GENOMIC DNA]</scope>
    <source>
        <strain evidence="2 3">FT103W</strain>
    </source>
</reference>
<dbReference type="Proteomes" id="UP000444318">
    <property type="component" value="Unassembled WGS sequence"/>
</dbReference>
<evidence type="ECO:0000256" key="1">
    <source>
        <dbReference type="SAM" id="SignalP"/>
    </source>
</evidence>
<evidence type="ECO:0000313" key="2">
    <source>
        <dbReference type="EMBL" id="MQA20594.1"/>
    </source>
</evidence>
<keyword evidence="1" id="KW-0732">Signal</keyword>
<dbReference type="AlphaFoldDB" id="A0A843SEV8"/>
<accession>A0A843SEV8</accession>
<organism evidence="2 3">
    <name type="scientific">Rugamonas rivuli</name>
    <dbReference type="NCBI Taxonomy" id="2743358"/>
    <lineage>
        <taxon>Bacteria</taxon>
        <taxon>Pseudomonadati</taxon>
        <taxon>Pseudomonadota</taxon>
        <taxon>Betaproteobacteria</taxon>
        <taxon>Burkholderiales</taxon>
        <taxon>Oxalobacteraceae</taxon>
        <taxon>Telluria group</taxon>
        <taxon>Rugamonas</taxon>
    </lineage>
</organism>
<sequence length="165" mass="16855">MCPVTEKLKRAGLAASLLLALSSTGYAHGGTAIIQQLPQGWTPLVASVAAPDASLTLSGQFQHQGNADTAVLVQNGQGGAYGLAVVPGAPADGTASIVKTFKDIKANPPRLSLVHPGSYQPVCHGGESCAPLSIANESIGLCFGEASCEIIYFADGAYHEIHVTD</sequence>
<gene>
    <name evidence="2" type="ORF">GEV01_13825</name>
</gene>
<feature type="chain" id="PRO_5032830023" evidence="1">
    <location>
        <begin position="28"/>
        <end position="165"/>
    </location>
</feature>
<proteinExistence type="predicted"/>
<name>A0A843SEV8_9BURK</name>
<dbReference type="EMBL" id="WHUF01000003">
    <property type="protein sequence ID" value="MQA20594.1"/>
    <property type="molecule type" value="Genomic_DNA"/>
</dbReference>
<keyword evidence="3" id="KW-1185">Reference proteome</keyword>